<keyword evidence="2" id="KW-1185">Reference proteome</keyword>
<gene>
    <name evidence="1" type="ORF">JYU34_000625</name>
</gene>
<proteinExistence type="predicted"/>
<name>A0ABQ7R870_PLUXY</name>
<dbReference type="PANTHER" id="PTHR46409:SF1">
    <property type="entry name" value="HTH PSQ-TYPE DOMAIN-CONTAINING PROTEIN"/>
    <property type="match status" value="1"/>
</dbReference>
<reference evidence="1 2" key="1">
    <citation type="submission" date="2021-06" db="EMBL/GenBank/DDBJ databases">
        <title>A haploid diamondback moth (Plutella xylostella L.) genome assembly resolves 31 chromosomes and identifies a diamide resistance mutation.</title>
        <authorList>
            <person name="Ward C.M."/>
            <person name="Perry K.D."/>
            <person name="Baker G."/>
            <person name="Powis K."/>
            <person name="Heckel D.G."/>
            <person name="Baxter S.W."/>
        </authorList>
    </citation>
    <scope>NUCLEOTIDE SEQUENCE [LARGE SCALE GENOMIC DNA]</scope>
    <source>
        <strain evidence="1 2">LV</strain>
        <tissue evidence="1">Single pupa</tissue>
    </source>
</reference>
<organism evidence="1 2">
    <name type="scientific">Plutella xylostella</name>
    <name type="common">Diamondback moth</name>
    <name type="synonym">Plutella maculipennis</name>
    <dbReference type="NCBI Taxonomy" id="51655"/>
    <lineage>
        <taxon>Eukaryota</taxon>
        <taxon>Metazoa</taxon>
        <taxon>Ecdysozoa</taxon>
        <taxon>Arthropoda</taxon>
        <taxon>Hexapoda</taxon>
        <taxon>Insecta</taxon>
        <taxon>Pterygota</taxon>
        <taxon>Neoptera</taxon>
        <taxon>Endopterygota</taxon>
        <taxon>Lepidoptera</taxon>
        <taxon>Glossata</taxon>
        <taxon>Ditrysia</taxon>
        <taxon>Yponomeutoidea</taxon>
        <taxon>Plutellidae</taxon>
        <taxon>Plutella</taxon>
    </lineage>
</organism>
<comment type="caution">
    <text evidence="1">The sequence shown here is derived from an EMBL/GenBank/DDBJ whole genome shotgun (WGS) entry which is preliminary data.</text>
</comment>
<dbReference type="Proteomes" id="UP000823941">
    <property type="component" value="Chromosome 1"/>
</dbReference>
<protein>
    <submittedName>
        <fullName evidence="1">Uncharacterized protein</fullName>
    </submittedName>
</protein>
<accession>A0ABQ7R870</accession>
<evidence type="ECO:0000313" key="2">
    <source>
        <dbReference type="Proteomes" id="UP000823941"/>
    </source>
</evidence>
<dbReference type="EMBL" id="JAHIBW010000001">
    <property type="protein sequence ID" value="KAG7313490.1"/>
    <property type="molecule type" value="Genomic_DNA"/>
</dbReference>
<dbReference type="PANTHER" id="PTHR46409">
    <property type="entry name" value="HTH PSQ-TYPE DOMAIN-CONTAINING PROTEIN"/>
    <property type="match status" value="1"/>
</dbReference>
<sequence length="161" mass="18599">MCEAVSSGSCPQDLCHRSPGKMAHSRWLTTANRILRLYVATPNPSPELIILTEYVVKVYAPVWFYIKKDSSFKQGPTHVYKLIELSRCLSSDVKQIIDPVIQRNAFFAHPENLLLAMLFDNRPHIRELGLRRIIATRKNSKPGIRMFKVPKLNFEAHDYIY</sequence>
<evidence type="ECO:0000313" key="1">
    <source>
        <dbReference type="EMBL" id="KAG7313490.1"/>
    </source>
</evidence>